<evidence type="ECO:0000313" key="3">
    <source>
        <dbReference type="Proteomes" id="UP000001205"/>
    </source>
</evidence>
<dbReference type="EMBL" id="CP000049">
    <property type="protein sequence ID" value="AAX17598.1"/>
    <property type="molecule type" value="Genomic_DNA"/>
</dbReference>
<keyword evidence="1" id="KW-0472">Membrane</keyword>
<gene>
    <name evidence="2" type="ordered locus">BT0260</name>
</gene>
<dbReference type="KEGG" id="btu:BT0260"/>
<accession>A0ABF7PV11</accession>
<feature type="transmembrane region" description="Helical" evidence="1">
    <location>
        <begin position="6"/>
        <end position="22"/>
    </location>
</feature>
<name>A0ABF7PV11_BORT9</name>
<dbReference type="Proteomes" id="UP000001205">
    <property type="component" value="Chromosome"/>
</dbReference>
<evidence type="ECO:0000256" key="1">
    <source>
        <dbReference type="SAM" id="Phobius"/>
    </source>
</evidence>
<proteinExistence type="predicted"/>
<reference evidence="3" key="1">
    <citation type="submission" date="2004-12" db="EMBL/GenBank/DDBJ databases">
        <title>The genome sequence of Borrelia hermsii and Borrelia turicatae: comparative analysis of two agents of endemic N. America relapsing fever.</title>
        <authorList>
            <person name="Porcella S.F."/>
            <person name="Raffel S.J."/>
            <person name="Schrumpf M.E."/>
            <person name="Montgomery B."/>
            <person name="Smith T."/>
            <person name="Schwan T.G."/>
        </authorList>
    </citation>
    <scope>NUCLEOTIDE SEQUENCE [LARGE SCALE GENOMIC DNA]</scope>
    <source>
        <strain evidence="3">91E135</strain>
    </source>
</reference>
<keyword evidence="3" id="KW-1185">Reference proteome</keyword>
<protein>
    <submittedName>
        <fullName evidence="2">Uncharacterized protein</fullName>
    </submittedName>
</protein>
<evidence type="ECO:0000313" key="2">
    <source>
        <dbReference type="EMBL" id="AAX17598.1"/>
    </source>
</evidence>
<keyword evidence="1" id="KW-1133">Transmembrane helix</keyword>
<organism evidence="2 3">
    <name type="scientific">Borrelia turicatae (strain 91E135)</name>
    <dbReference type="NCBI Taxonomy" id="314724"/>
    <lineage>
        <taxon>Bacteria</taxon>
        <taxon>Pseudomonadati</taxon>
        <taxon>Spirochaetota</taxon>
        <taxon>Spirochaetia</taxon>
        <taxon>Spirochaetales</taxon>
        <taxon>Borreliaceae</taxon>
        <taxon>Borrelia</taxon>
    </lineage>
</organism>
<keyword evidence="1" id="KW-0812">Transmembrane</keyword>
<dbReference type="AlphaFoldDB" id="A0ABF7PV11"/>
<sequence>MNIVLIILYYCYSLIIYKFVFYKRTKRLEFLKGFLAIRLSNDEYFSILSLDDTAVKRVVLGKIADEPNVKLDFYISEHDDFSNSVIIGSFFLDNLRKESANINVYFKIDSMMLYVYGECDGIANKSKFDLSLINLAVDSEEINDLESAKSSDLPVGFSGVEREEEFVKEFGSVAGQYDSLDGDLDNFNDLPNSQNLSADEKLFSNENNFNLLSDSLNSDNGTLVSENLDSDSDLNLENFDFGLTGDGFENNIDEGNDLEEHVLNDKDTVSRDDFDLDNISVDISDSSAASDNSAANAVKLVEDKDTDFKSVNVYTLQDSYSDNWDVEDIITDLDNGLGESEFDDVALDFSKEDFATDIEESRLDLDSEEGLIQTSMLYLSLISLFLLIFFSLFLIFSKVLNPRNFAIYDCPFYKEEKITKCENSNYV</sequence>
<feature type="transmembrane region" description="Helical" evidence="1">
    <location>
        <begin position="376"/>
        <end position="396"/>
    </location>
</feature>